<protein>
    <submittedName>
        <fullName evidence="2">DUF4445 domain-containing protein</fullName>
    </submittedName>
</protein>
<dbReference type="InterPro" id="IPR036010">
    <property type="entry name" value="2Fe-2S_ferredoxin-like_sf"/>
</dbReference>
<dbReference type="InterPro" id="IPR043129">
    <property type="entry name" value="ATPase_NBD"/>
</dbReference>
<reference evidence="2 3" key="1">
    <citation type="submission" date="2018-08" db="EMBL/GenBank/DDBJ databases">
        <title>A genome reference for cultivated species of the human gut microbiota.</title>
        <authorList>
            <person name="Zou Y."/>
            <person name="Xue W."/>
            <person name="Luo G."/>
        </authorList>
    </citation>
    <scope>NUCLEOTIDE SEQUENCE [LARGE SCALE GENOMIC DNA]</scope>
    <source>
        <strain evidence="2 3">AM23-23AC</strain>
    </source>
</reference>
<dbReference type="InterPro" id="IPR027980">
    <property type="entry name" value="RACo_C"/>
</dbReference>
<dbReference type="Gene3D" id="3.10.20.30">
    <property type="match status" value="1"/>
</dbReference>
<dbReference type="Proteomes" id="UP000283701">
    <property type="component" value="Unassembled WGS sequence"/>
</dbReference>
<dbReference type="InterPro" id="IPR001041">
    <property type="entry name" value="2Fe-2S_ferredoxin-type"/>
</dbReference>
<dbReference type="PANTHER" id="PTHR42895:SF2">
    <property type="entry name" value="IRON-SULFUR CLUSTER PROTEIN"/>
    <property type="match status" value="1"/>
</dbReference>
<dbReference type="Pfam" id="PF17651">
    <property type="entry name" value="Raco_middle"/>
    <property type="match status" value="1"/>
</dbReference>
<sequence length="543" mass="59600">MKEKMIIDRSKQQKNLLEMLQEKNEYISAPCNGNGICGKCIVRYKRGATEPTRRDREVFSEKQLEDGYRLACQSHPVGAYEVELPESEETIEVLSEWEKQQKPDTEGLTEADTQTPAEAKISGGIQDKETAEGTAEKTENAIYGICIDIGTTTLAALLVNLETEADCQTAVSVNHQRAYGSDVLSRISASNSGKKWEIQRCIRQDLQKLIRELLQKEKITEQQIQRIVIAGNTTMCHLLRGFSCETLGVAPFLPVDLSWMEGSAADFLGMKELDTKVVILPGISAFVGADIMAGIAKMNMHRSEGYHLLLDIGTNGEMVLGNCRHMYVTSTSAGPAFEGGNISCGMAGIPGVISHVFMEETGKAGFQVIGEADGESKKKQQAIGICGTGMIDLVYELRKHQMIDEHGTYSDLYFDTGYELAGKVKFTQNDIREIQMAKAAIRAGVDILVKKAGIAFDEVDDCYLAGGFGTKIDITKAAGIGLIPKELEVKTIPVGNTVLAGTKEVLLGRISKDELEKIQTMADVINLAEENDFEELYLSYMDF</sequence>
<dbReference type="SUPFAM" id="SSF54292">
    <property type="entry name" value="2Fe-2S ferredoxin-like"/>
    <property type="match status" value="1"/>
</dbReference>
<proteinExistence type="predicted"/>
<comment type="caution">
    <text evidence="2">The sequence shown here is derived from an EMBL/GenBank/DDBJ whole genome shotgun (WGS) entry which is preliminary data.</text>
</comment>
<evidence type="ECO:0000313" key="3">
    <source>
        <dbReference type="Proteomes" id="UP000283701"/>
    </source>
</evidence>
<dbReference type="SUPFAM" id="SSF53067">
    <property type="entry name" value="Actin-like ATPase domain"/>
    <property type="match status" value="1"/>
</dbReference>
<evidence type="ECO:0000259" key="1">
    <source>
        <dbReference type="PROSITE" id="PS51085"/>
    </source>
</evidence>
<dbReference type="InterPro" id="IPR042259">
    <property type="entry name" value="Raco-like_middle_sf"/>
</dbReference>
<dbReference type="InterPro" id="IPR041414">
    <property type="entry name" value="Raco-like_middle"/>
</dbReference>
<dbReference type="AlphaFoldDB" id="A0A414QZI9"/>
<dbReference type="Pfam" id="PF14574">
    <property type="entry name" value="RACo_C_ter"/>
    <property type="match status" value="1"/>
</dbReference>
<dbReference type="InterPro" id="IPR012675">
    <property type="entry name" value="Beta-grasp_dom_sf"/>
</dbReference>
<dbReference type="Gene3D" id="3.30.420.480">
    <property type="entry name" value="Domain of unknown function (DUF4445)"/>
    <property type="match status" value="1"/>
</dbReference>
<dbReference type="EMBL" id="QRHP01000003">
    <property type="protein sequence ID" value="RHF86172.1"/>
    <property type="molecule type" value="Genomic_DNA"/>
</dbReference>
<dbReference type="GO" id="GO:0051536">
    <property type="term" value="F:iron-sulfur cluster binding"/>
    <property type="evidence" value="ECO:0007669"/>
    <property type="project" value="InterPro"/>
</dbReference>
<dbReference type="PANTHER" id="PTHR42895">
    <property type="entry name" value="IRON-SULFUR CLUSTER-BINDING PROTEIN-RELATED"/>
    <property type="match status" value="1"/>
</dbReference>
<dbReference type="Pfam" id="PF00111">
    <property type="entry name" value="Fer2"/>
    <property type="match status" value="1"/>
</dbReference>
<organism evidence="2 3">
    <name type="scientific">Roseburia inulinivorans</name>
    <dbReference type="NCBI Taxonomy" id="360807"/>
    <lineage>
        <taxon>Bacteria</taxon>
        <taxon>Bacillati</taxon>
        <taxon>Bacillota</taxon>
        <taxon>Clostridia</taxon>
        <taxon>Lachnospirales</taxon>
        <taxon>Lachnospiraceae</taxon>
        <taxon>Roseburia</taxon>
    </lineage>
</organism>
<feature type="domain" description="2Fe-2S ferredoxin-type" evidence="1">
    <location>
        <begin position="1"/>
        <end position="88"/>
    </location>
</feature>
<evidence type="ECO:0000313" key="2">
    <source>
        <dbReference type="EMBL" id="RHF86172.1"/>
    </source>
</evidence>
<accession>A0A414QZI9</accession>
<gene>
    <name evidence="2" type="ORF">DW654_04370</name>
</gene>
<dbReference type="InterPro" id="IPR052911">
    <property type="entry name" value="Corrinoid_activation_enz"/>
</dbReference>
<dbReference type="PROSITE" id="PS51085">
    <property type="entry name" value="2FE2S_FER_2"/>
    <property type="match status" value="1"/>
</dbReference>
<dbReference type="CDD" id="cd00207">
    <property type="entry name" value="fer2"/>
    <property type="match status" value="1"/>
</dbReference>
<name>A0A414QZI9_9FIRM</name>